<dbReference type="Proteomes" id="UP001175000">
    <property type="component" value="Unassembled WGS sequence"/>
</dbReference>
<dbReference type="EMBL" id="JAULSU010000002">
    <property type="protein sequence ID" value="KAK0627524.1"/>
    <property type="molecule type" value="Genomic_DNA"/>
</dbReference>
<organism evidence="1 2">
    <name type="scientific">Immersiella caudata</name>
    <dbReference type="NCBI Taxonomy" id="314043"/>
    <lineage>
        <taxon>Eukaryota</taxon>
        <taxon>Fungi</taxon>
        <taxon>Dikarya</taxon>
        <taxon>Ascomycota</taxon>
        <taxon>Pezizomycotina</taxon>
        <taxon>Sordariomycetes</taxon>
        <taxon>Sordariomycetidae</taxon>
        <taxon>Sordariales</taxon>
        <taxon>Lasiosphaeriaceae</taxon>
        <taxon>Immersiella</taxon>
    </lineage>
</organism>
<keyword evidence="2" id="KW-1185">Reference proteome</keyword>
<sequence length="188" mass="20162">MCGSLVTARPSPCSILCTDRPSRVSCPVFCALWDLPTALQEPMSCQKKITFQGKLNGRWSAGGYLCDIGGSPKSPSCASLRPLPNLMAAAVGVKNPLSSAAPLPSNWTKKLAGARLALSFPTLTSPTYQLRVRATPEAACLPGQQGFFFLGHLICATLKIPRIVPTTECVPPANRRPYDLYLAVLVWC</sequence>
<accession>A0AA39X567</accession>
<protein>
    <submittedName>
        <fullName evidence="1">Uncharacterized protein</fullName>
    </submittedName>
</protein>
<reference evidence="1" key="1">
    <citation type="submission" date="2023-06" db="EMBL/GenBank/DDBJ databases">
        <title>Genome-scale phylogeny and comparative genomics of the fungal order Sordariales.</title>
        <authorList>
            <consortium name="Lawrence Berkeley National Laboratory"/>
            <person name="Hensen N."/>
            <person name="Bonometti L."/>
            <person name="Westerberg I."/>
            <person name="Brannstrom I.O."/>
            <person name="Guillou S."/>
            <person name="Cros-Aarteil S."/>
            <person name="Calhoun S."/>
            <person name="Haridas S."/>
            <person name="Kuo A."/>
            <person name="Mondo S."/>
            <person name="Pangilinan J."/>
            <person name="Riley R."/>
            <person name="Labutti K."/>
            <person name="Andreopoulos B."/>
            <person name="Lipzen A."/>
            <person name="Chen C."/>
            <person name="Yanf M."/>
            <person name="Daum C."/>
            <person name="Ng V."/>
            <person name="Clum A."/>
            <person name="Steindorff A."/>
            <person name="Ohm R."/>
            <person name="Martin F."/>
            <person name="Silar P."/>
            <person name="Natvig D."/>
            <person name="Lalanne C."/>
            <person name="Gautier V."/>
            <person name="Ament-Velasquez S.L."/>
            <person name="Kruys A."/>
            <person name="Hutchinson M.I."/>
            <person name="Powell A.J."/>
            <person name="Barry K."/>
            <person name="Miller A.N."/>
            <person name="Grigoriev I.V."/>
            <person name="Debuchy R."/>
            <person name="Gladieux P."/>
            <person name="Thoren M.H."/>
            <person name="Johannesson H."/>
        </authorList>
    </citation>
    <scope>NUCLEOTIDE SEQUENCE</scope>
    <source>
        <strain evidence="1">CBS 606.72</strain>
    </source>
</reference>
<proteinExistence type="predicted"/>
<dbReference type="AlphaFoldDB" id="A0AA39X567"/>
<evidence type="ECO:0000313" key="1">
    <source>
        <dbReference type="EMBL" id="KAK0627524.1"/>
    </source>
</evidence>
<name>A0AA39X567_9PEZI</name>
<evidence type="ECO:0000313" key="2">
    <source>
        <dbReference type="Proteomes" id="UP001175000"/>
    </source>
</evidence>
<gene>
    <name evidence="1" type="ORF">B0T14DRAFT_138251</name>
</gene>
<comment type="caution">
    <text evidence="1">The sequence shown here is derived from an EMBL/GenBank/DDBJ whole genome shotgun (WGS) entry which is preliminary data.</text>
</comment>